<feature type="domain" description="Major facilitator superfamily (MFS) profile" evidence="5">
    <location>
        <begin position="243"/>
        <end position="438"/>
    </location>
</feature>
<dbReference type="PROSITE" id="PS50850">
    <property type="entry name" value="MFS"/>
    <property type="match status" value="1"/>
</dbReference>
<dbReference type="Gene3D" id="1.20.1250.20">
    <property type="entry name" value="MFS general substrate transporter like domains"/>
    <property type="match status" value="2"/>
</dbReference>
<dbReference type="InterPro" id="IPR050327">
    <property type="entry name" value="Proton-linked_MCT"/>
</dbReference>
<feature type="non-terminal residue" evidence="6">
    <location>
        <position position="1"/>
    </location>
</feature>
<name>A0A3E2H603_SCYLI</name>
<feature type="transmembrane region" description="Helical" evidence="4">
    <location>
        <begin position="168"/>
        <end position="189"/>
    </location>
</feature>
<feature type="transmembrane region" description="Helical" evidence="4">
    <location>
        <begin position="78"/>
        <end position="98"/>
    </location>
</feature>
<reference evidence="6 7" key="1">
    <citation type="submission" date="2018-05" db="EMBL/GenBank/DDBJ databases">
        <title>Draft genome sequence of Scytalidium lignicola DSM 105466, a ubiquitous saprotrophic fungus.</title>
        <authorList>
            <person name="Buettner E."/>
            <person name="Gebauer A.M."/>
            <person name="Hofrichter M."/>
            <person name="Liers C."/>
            <person name="Kellner H."/>
        </authorList>
    </citation>
    <scope>NUCLEOTIDE SEQUENCE [LARGE SCALE GENOMIC DNA]</scope>
    <source>
        <strain evidence="6 7">DSM 105466</strain>
    </source>
</reference>
<dbReference type="GO" id="GO:0022857">
    <property type="term" value="F:transmembrane transporter activity"/>
    <property type="evidence" value="ECO:0007669"/>
    <property type="project" value="InterPro"/>
</dbReference>
<evidence type="ECO:0000256" key="3">
    <source>
        <dbReference type="SAM" id="MobiDB-lite"/>
    </source>
</evidence>
<accession>A0A3E2H603</accession>
<feature type="transmembrane region" description="Helical" evidence="4">
    <location>
        <begin position="110"/>
        <end position="129"/>
    </location>
</feature>
<evidence type="ECO:0000256" key="2">
    <source>
        <dbReference type="ARBA" id="ARBA00006727"/>
    </source>
</evidence>
<dbReference type="SUPFAM" id="SSF103473">
    <property type="entry name" value="MFS general substrate transporter"/>
    <property type="match status" value="1"/>
</dbReference>
<comment type="similarity">
    <text evidence="2">Belongs to the major facilitator superfamily. Monocarboxylate porter (TC 2.A.1.13) family.</text>
</comment>
<comment type="caution">
    <text evidence="6">The sequence shown here is derived from an EMBL/GenBank/DDBJ whole genome shotgun (WGS) entry which is preliminary data.</text>
</comment>
<feature type="transmembrane region" description="Helical" evidence="4">
    <location>
        <begin position="201"/>
        <end position="219"/>
    </location>
</feature>
<dbReference type="InterPro" id="IPR011701">
    <property type="entry name" value="MFS"/>
</dbReference>
<evidence type="ECO:0000256" key="4">
    <source>
        <dbReference type="SAM" id="Phobius"/>
    </source>
</evidence>
<dbReference type="InterPro" id="IPR036259">
    <property type="entry name" value="MFS_trans_sf"/>
</dbReference>
<protein>
    <recommendedName>
        <fullName evidence="5">Major facilitator superfamily (MFS) profile domain-containing protein</fullName>
    </recommendedName>
</protein>
<evidence type="ECO:0000313" key="7">
    <source>
        <dbReference type="Proteomes" id="UP000258309"/>
    </source>
</evidence>
<organism evidence="6 7">
    <name type="scientific">Scytalidium lignicola</name>
    <name type="common">Hyphomycete</name>
    <dbReference type="NCBI Taxonomy" id="5539"/>
    <lineage>
        <taxon>Eukaryota</taxon>
        <taxon>Fungi</taxon>
        <taxon>Dikarya</taxon>
        <taxon>Ascomycota</taxon>
        <taxon>Pezizomycotina</taxon>
        <taxon>Leotiomycetes</taxon>
        <taxon>Leotiomycetes incertae sedis</taxon>
        <taxon>Scytalidium</taxon>
    </lineage>
</organism>
<dbReference type="InterPro" id="IPR020846">
    <property type="entry name" value="MFS_dom"/>
</dbReference>
<dbReference type="EMBL" id="NCSJ02000149">
    <property type="protein sequence ID" value="RFU28808.1"/>
    <property type="molecule type" value="Genomic_DNA"/>
</dbReference>
<keyword evidence="4" id="KW-0812">Transmembrane</keyword>
<keyword evidence="7" id="KW-1185">Reference proteome</keyword>
<feature type="transmembrane region" description="Helical" evidence="4">
    <location>
        <begin position="239"/>
        <end position="260"/>
    </location>
</feature>
<dbReference type="PANTHER" id="PTHR11360">
    <property type="entry name" value="MONOCARBOXYLATE TRANSPORTER"/>
    <property type="match status" value="1"/>
</dbReference>
<dbReference type="PANTHER" id="PTHR11360:SF287">
    <property type="entry name" value="MFS MONOCARBOXYLATE TRANSPORTER"/>
    <property type="match status" value="1"/>
</dbReference>
<keyword evidence="4" id="KW-0472">Membrane</keyword>
<gene>
    <name evidence="6" type="ORF">B7463_g7507</name>
</gene>
<feature type="non-terminal residue" evidence="6">
    <location>
        <position position="438"/>
    </location>
</feature>
<keyword evidence="4" id="KW-1133">Transmembrane helix</keyword>
<feature type="region of interest" description="Disordered" evidence="3">
    <location>
        <begin position="1"/>
        <end position="20"/>
    </location>
</feature>
<feature type="transmembrane region" description="Helical" evidence="4">
    <location>
        <begin position="331"/>
        <end position="356"/>
    </location>
</feature>
<dbReference type="OMA" id="VWQLIAT"/>
<feature type="transmembrane region" description="Helical" evidence="4">
    <location>
        <begin position="280"/>
        <end position="300"/>
    </location>
</feature>
<dbReference type="GO" id="GO:0016020">
    <property type="term" value="C:membrane"/>
    <property type="evidence" value="ECO:0007669"/>
    <property type="project" value="UniProtKB-SubCell"/>
</dbReference>
<feature type="transmembrane region" description="Helical" evidence="4">
    <location>
        <begin position="38"/>
        <end position="58"/>
    </location>
</feature>
<feature type="transmembrane region" description="Helical" evidence="4">
    <location>
        <begin position="368"/>
        <end position="390"/>
    </location>
</feature>
<evidence type="ECO:0000256" key="1">
    <source>
        <dbReference type="ARBA" id="ARBA00004141"/>
    </source>
</evidence>
<feature type="transmembrane region" description="Helical" evidence="4">
    <location>
        <begin position="410"/>
        <end position="430"/>
    </location>
</feature>
<evidence type="ECO:0000259" key="5">
    <source>
        <dbReference type="PROSITE" id="PS50850"/>
    </source>
</evidence>
<comment type="subcellular location">
    <subcellularLocation>
        <location evidence="1">Membrane</location>
        <topology evidence="1">Multi-pass membrane protein</topology>
    </subcellularLocation>
</comment>
<dbReference type="Proteomes" id="UP000258309">
    <property type="component" value="Unassembled WGS sequence"/>
</dbReference>
<dbReference type="Pfam" id="PF07690">
    <property type="entry name" value="MFS_1"/>
    <property type="match status" value="1"/>
</dbReference>
<evidence type="ECO:0000313" key="6">
    <source>
        <dbReference type="EMBL" id="RFU28808.1"/>
    </source>
</evidence>
<dbReference type="OrthoDB" id="2213137at2759"/>
<feature type="transmembrane region" description="Helical" evidence="4">
    <location>
        <begin position="307"/>
        <end position="325"/>
    </location>
</feature>
<feature type="transmembrane region" description="Helical" evidence="4">
    <location>
        <begin position="135"/>
        <end position="156"/>
    </location>
</feature>
<proteinExistence type="inferred from homology"/>
<sequence length="438" mass="47485">MSRQSDENPQTEIELPRYDTTDEVEVRSLPPADRGRQAYLVLAGCTLIQAPVWGYSLAFGVFQEYYTTHNNVKGSPGAIATVGTTLNGLMYLMMPLSFTALTRYPFLRPYCGPVGLLITASSLIGSAYATKVWHLLASQGVLCAIGSGLLFSPTTLYLDEWFIARKGLAYGTIWAGKSVGGVVIPFIMSSLLTRFGPRVTLLAWSVTLVIITTPLLFFLKPRIPISNSVQRRPLAWAFLKIPMFWMLQAGNIIQSLGYLFPTTYIASYAHLLGLTPLTGAILIAGFSLGSVPGALFHGLLGDRLKPTNVILISSIGSTISVLLLWGLAREIVVLVFFVLIYGFFAGGFSSTYPGILHEMKRADETVDTGLIMGLLLGGRGVGFTIGGPISASLLKARWSATGPWAYDTQYGAIIVCTAATAFLGGWGWMWRMLKIVLA</sequence>
<dbReference type="AlphaFoldDB" id="A0A3E2H603"/>